<feature type="region of interest" description="Disordered" evidence="1">
    <location>
        <begin position="22"/>
        <end position="71"/>
    </location>
</feature>
<reference evidence="2 3" key="1">
    <citation type="journal article" date="2018" name="Nat. Ecol. Evol.">
        <title>Shark genomes provide insights into elasmobranch evolution and the origin of vertebrates.</title>
        <authorList>
            <person name="Hara Y"/>
            <person name="Yamaguchi K"/>
            <person name="Onimaru K"/>
            <person name="Kadota M"/>
            <person name="Koyanagi M"/>
            <person name="Keeley SD"/>
            <person name="Tatsumi K"/>
            <person name="Tanaka K"/>
            <person name="Motone F"/>
            <person name="Kageyama Y"/>
            <person name="Nozu R"/>
            <person name="Adachi N"/>
            <person name="Nishimura O"/>
            <person name="Nakagawa R"/>
            <person name="Tanegashima C"/>
            <person name="Kiyatake I"/>
            <person name="Matsumoto R"/>
            <person name="Murakumo K"/>
            <person name="Nishida K"/>
            <person name="Terakita A"/>
            <person name="Kuratani S"/>
            <person name="Sato K"/>
            <person name="Hyodo S Kuraku.S."/>
        </authorList>
    </citation>
    <scope>NUCLEOTIDE SEQUENCE [LARGE SCALE GENOMIC DNA]</scope>
</reference>
<proteinExistence type="predicted"/>
<comment type="caution">
    <text evidence="2">The sequence shown here is derived from an EMBL/GenBank/DDBJ whole genome shotgun (WGS) entry which is preliminary data.</text>
</comment>
<dbReference type="EMBL" id="BFAA01088144">
    <property type="protein sequence ID" value="GCB84649.1"/>
    <property type="molecule type" value="Genomic_DNA"/>
</dbReference>
<accession>A0A401QGZ0</accession>
<gene>
    <name evidence="2" type="ORF">scyTo_0025361</name>
</gene>
<sequence>MIDRGCGRVDWRIGRLASCERPDSNAPMNFFPAGSEDEEDDVEEIDDGEEVEEEGVEVEGEEGEAKEVGNG</sequence>
<dbReference type="Proteomes" id="UP000288216">
    <property type="component" value="Unassembled WGS sequence"/>
</dbReference>
<feature type="compositionally biased region" description="Acidic residues" evidence="1">
    <location>
        <begin position="35"/>
        <end position="62"/>
    </location>
</feature>
<organism evidence="2 3">
    <name type="scientific">Scyliorhinus torazame</name>
    <name type="common">Cloudy catshark</name>
    <name type="synonym">Catulus torazame</name>
    <dbReference type="NCBI Taxonomy" id="75743"/>
    <lineage>
        <taxon>Eukaryota</taxon>
        <taxon>Metazoa</taxon>
        <taxon>Chordata</taxon>
        <taxon>Craniata</taxon>
        <taxon>Vertebrata</taxon>
        <taxon>Chondrichthyes</taxon>
        <taxon>Elasmobranchii</taxon>
        <taxon>Galeomorphii</taxon>
        <taxon>Galeoidea</taxon>
        <taxon>Carcharhiniformes</taxon>
        <taxon>Scyliorhinidae</taxon>
        <taxon>Scyliorhinus</taxon>
    </lineage>
</organism>
<dbReference type="AlphaFoldDB" id="A0A401QGZ0"/>
<name>A0A401QGZ0_SCYTO</name>
<evidence type="ECO:0000313" key="2">
    <source>
        <dbReference type="EMBL" id="GCB84649.1"/>
    </source>
</evidence>
<evidence type="ECO:0000256" key="1">
    <source>
        <dbReference type="SAM" id="MobiDB-lite"/>
    </source>
</evidence>
<keyword evidence="3" id="KW-1185">Reference proteome</keyword>
<evidence type="ECO:0000313" key="3">
    <source>
        <dbReference type="Proteomes" id="UP000288216"/>
    </source>
</evidence>
<protein>
    <submittedName>
        <fullName evidence="2">Uncharacterized protein</fullName>
    </submittedName>
</protein>